<feature type="compositionally biased region" description="Basic and acidic residues" evidence="9">
    <location>
        <begin position="19"/>
        <end position="31"/>
    </location>
</feature>
<keyword evidence="10" id="KW-0472">Membrane</keyword>
<evidence type="ECO:0000256" key="2">
    <source>
        <dbReference type="ARBA" id="ARBA00022670"/>
    </source>
</evidence>
<dbReference type="Pfam" id="PF00912">
    <property type="entry name" value="Transgly"/>
    <property type="match status" value="1"/>
</dbReference>
<keyword evidence="10" id="KW-0812">Transmembrane</keyword>
<dbReference type="InterPro" id="IPR023346">
    <property type="entry name" value="Lysozyme-like_dom_sf"/>
</dbReference>
<evidence type="ECO:0000256" key="6">
    <source>
        <dbReference type="ARBA" id="ARBA00023268"/>
    </source>
</evidence>
<evidence type="ECO:0000256" key="7">
    <source>
        <dbReference type="ARBA" id="ARBA00034000"/>
    </source>
</evidence>
<feature type="transmembrane region" description="Helical" evidence="10">
    <location>
        <begin position="341"/>
        <end position="361"/>
    </location>
</feature>
<dbReference type="Pfam" id="PF00905">
    <property type="entry name" value="Transpeptidase"/>
    <property type="match status" value="1"/>
</dbReference>
<feature type="compositionally biased region" description="Low complexity" evidence="9">
    <location>
        <begin position="965"/>
        <end position="1016"/>
    </location>
</feature>
<comment type="catalytic activity">
    <reaction evidence="8">
        <text>[GlcNAc-(1-&gt;4)-Mur2Ac(oyl-L-Ala-gamma-D-Glu-L-Lys-D-Ala-D-Ala)](n)-di-trans,octa-cis-undecaprenyl diphosphate + beta-D-GlcNAc-(1-&gt;4)-Mur2Ac(oyl-L-Ala-gamma-D-Glu-L-Lys-D-Ala-D-Ala)-di-trans,octa-cis-undecaprenyl diphosphate = [GlcNAc-(1-&gt;4)-Mur2Ac(oyl-L-Ala-gamma-D-Glu-L-Lys-D-Ala-D-Ala)](n+1)-di-trans,octa-cis-undecaprenyl diphosphate + di-trans,octa-cis-undecaprenyl diphosphate + H(+)</text>
        <dbReference type="Rhea" id="RHEA:23708"/>
        <dbReference type="Rhea" id="RHEA-COMP:9602"/>
        <dbReference type="Rhea" id="RHEA-COMP:9603"/>
        <dbReference type="ChEBI" id="CHEBI:15378"/>
        <dbReference type="ChEBI" id="CHEBI:58405"/>
        <dbReference type="ChEBI" id="CHEBI:60033"/>
        <dbReference type="ChEBI" id="CHEBI:78435"/>
        <dbReference type="EC" id="2.4.99.28"/>
    </reaction>
</comment>
<feature type="region of interest" description="Disordered" evidence="9">
    <location>
        <begin position="285"/>
        <end position="315"/>
    </location>
</feature>
<organism evidence="13 14">
    <name type="scientific">Kineosporia succinea</name>
    <dbReference type="NCBI Taxonomy" id="84632"/>
    <lineage>
        <taxon>Bacteria</taxon>
        <taxon>Bacillati</taxon>
        <taxon>Actinomycetota</taxon>
        <taxon>Actinomycetes</taxon>
        <taxon>Kineosporiales</taxon>
        <taxon>Kineosporiaceae</taxon>
        <taxon>Kineosporia</taxon>
    </lineage>
</organism>
<feature type="compositionally biased region" description="Basic and acidic residues" evidence="9">
    <location>
        <begin position="195"/>
        <end position="210"/>
    </location>
</feature>
<dbReference type="SUPFAM" id="SSF56601">
    <property type="entry name" value="beta-lactamase/transpeptidase-like"/>
    <property type="match status" value="1"/>
</dbReference>
<dbReference type="InterPro" id="IPR001460">
    <property type="entry name" value="PCN-bd_Tpept"/>
</dbReference>
<evidence type="ECO:0000259" key="11">
    <source>
        <dbReference type="Pfam" id="PF00905"/>
    </source>
</evidence>
<dbReference type="PANTHER" id="PTHR32282:SF34">
    <property type="entry name" value="PENICILLIN-BINDING PROTEIN 1A"/>
    <property type="match status" value="1"/>
</dbReference>
<dbReference type="InterPro" id="IPR001264">
    <property type="entry name" value="Glyco_trans_51"/>
</dbReference>
<feature type="region of interest" description="Disordered" evidence="9">
    <location>
        <begin position="955"/>
        <end position="1036"/>
    </location>
</feature>
<evidence type="ECO:0000256" key="1">
    <source>
        <dbReference type="ARBA" id="ARBA00022645"/>
    </source>
</evidence>
<feature type="compositionally biased region" description="Basic and acidic residues" evidence="9">
    <location>
        <begin position="118"/>
        <end position="161"/>
    </location>
</feature>
<dbReference type="PANTHER" id="PTHR32282">
    <property type="entry name" value="BINDING PROTEIN TRANSPEPTIDASE, PUTATIVE-RELATED"/>
    <property type="match status" value="1"/>
</dbReference>
<comment type="catalytic activity">
    <reaction evidence="7">
        <text>Preferential cleavage: (Ac)2-L-Lys-D-Ala-|-D-Ala. Also transpeptidation of peptidyl-alanyl moieties that are N-acyl substituents of D-alanine.</text>
        <dbReference type="EC" id="3.4.16.4"/>
    </reaction>
</comment>
<evidence type="ECO:0000256" key="5">
    <source>
        <dbReference type="ARBA" id="ARBA00022801"/>
    </source>
</evidence>
<evidence type="ECO:0000256" key="10">
    <source>
        <dbReference type="SAM" id="Phobius"/>
    </source>
</evidence>
<dbReference type="Gene3D" id="1.10.3810.10">
    <property type="entry name" value="Biosynthetic peptidoglycan transglycosylase-like"/>
    <property type="match status" value="1"/>
</dbReference>
<evidence type="ECO:0000313" key="14">
    <source>
        <dbReference type="Proteomes" id="UP001235712"/>
    </source>
</evidence>
<accession>A0ABT9P139</accession>
<keyword evidence="3" id="KW-0328">Glycosyltransferase</keyword>
<dbReference type="SUPFAM" id="SSF53955">
    <property type="entry name" value="Lysozyme-like"/>
    <property type="match status" value="1"/>
</dbReference>
<dbReference type="Gene3D" id="3.40.710.10">
    <property type="entry name" value="DD-peptidase/beta-lactamase superfamily"/>
    <property type="match status" value="1"/>
</dbReference>
<dbReference type="InterPro" id="IPR036950">
    <property type="entry name" value="PBP_transglycosylase"/>
</dbReference>
<dbReference type="RefSeq" id="WP_307241150.1">
    <property type="nucleotide sequence ID" value="NZ_JAUSQZ010000001.1"/>
</dbReference>
<dbReference type="EMBL" id="JAUSQZ010000001">
    <property type="protein sequence ID" value="MDP9826404.1"/>
    <property type="molecule type" value="Genomic_DNA"/>
</dbReference>
<name>A0ABT9P139_9ACTN</name>
<feature type="compositionally biased region" description="Pro residues" evidence="9">
    <location>
        <begin position="107"/>
        <end position="116"/>
    </location>
</feature>
<evidence type="ECO:0000259" key="12">
    <source>
        <dbReference type="Pfam" id="PF00912"/>
    </source>
</evidence>
<gene>
    <name evidence="13" type="ORF">J2S57_002153</name>
</gene>
<evidence type="ECO:0000313" key="13">
    <source>
        <dbReference type="EMBL" id="MDP9826404.1"/>
    </source>
</evidence>
<dbReference type="GO" id="GO:0004180">
    <property type="term" value="F:carboxypeptidase activity"/>
    <property type="evidence" value="ECO:0007669"/>
    <property type="project" value="UniProtKB-KW"/>
</dbReference>
<feature type="compositionally biased region" description="Acidic residues" evidence="9">
    <location>
        <begin position="1027"/>
        <end position="1036"/>
    </location>
</feature>
<keyword evidence="6" id="KW-0511">Multifunctional enzyme</keyword>
<keyword evidence="2" id="KW-0645">Protease</keyword>
<keyword evidence="1 13" id="KW-0121">Carboxypeptidase</keyword>
<evidence type="ECO:0000256" key="8">
    <source>
        <dbReference type="ARBA" id="ARBA00049902"/>
    </source>
</evidence>
<evidence type="ECO:0000256" key="9">
    <source>
        <dbReference type="SAM" id="MobiDB-lite"/>
    </source>
</evidence>
<comment type="caution">
    <text evidence="13">The sequence shown here is derived from an EMBL/GenBank/DDBJ whole genome shotgun (WGS) entry which is preliminary data.</text>
</comment>
<feature type="domain" description="Penicillin-binding protein transpeptidase" evidence="11">
    <location>
        <begin position="657"/>
        <end position="903"/>
    </location>
</feature>
<feature type="domain" description="Glycosyl transferase family 51" evidence="12">
    <location>
        <begin position="389"/>
        <end position="563"/>
    </location>
</feature>
<evidence type="ECO:0000256" key="4">
    <source>
        <dbReference type="ARBA" id="ARBA00022679"/>
    </source>
</evidence>
<keyword evidence="5" id="KW-0378">Hydrolase</keyword>
<keyword evidence="4" id="KW-0808">Transferase</keyword>
<dbReference type="InterPro" id="IPR050396">
    <property type="entry name" value="Glycosyltr_51/Transpeptidase"/>
</dbReference>
<reference evidence="13 14" key="1">
    <citation type="submission" date="2023-07" db="EMBL/GenBank/DDBJ databases">
        <title>Sequencing the genomes of 1000 actinobacteria strains.</title>
        <authorList>
            <person name="Klenk H.-P."/>
        </authorList>
    </citation>
    <scope>NUCLEOTIDE SEQUENCE [LARGE SCALE GENOMIC DNA]</scope>
    <source>
        <strain evidence="13 14">DSM 44388</strain>
    </source>
</reference>
<protein>
    <submittedName>
        <fullName evidence="13">Membrane peptidoglycan carboxypeptidase</fullName>
    </submittedName>
</protein>
<keyword evidence="14" id="KW-1185">Reference proteome</keyword>
<dbReference type="InterPro" id="IPR012338">
    <property type="entry name" value="Beta-lactam/transpept-like"/>
</dbReference>
<proteinExistence type="predicted"/>
<keyword evidence="10" id="KW-1133">Transmembrane helix</keyword>
<dbReference type="Proteomes" id="UP001235712">
    <property type="component" value="Unassembled WGS sequence"/>
</dbReference>
<feature type="region of interest" description="Disordered" evidence="9">
    <location>
        <begin position="1"/>
        <end position="270"/>
    </location>
</feature>
<sequence>MERPSGPSRRRPGGPDGEAGGRDGLGGRRLDAQQQQQQQGGQSGVPGGQRANAQPGLGGRRLNAQGQPRQGLGGHRNSAPGNAPADPGPSRQRPSRPDSPRRSQQPPREPQQPPQAPRESRQAPREPRPSRQDPSRQSRRPDAPPQPPRERPRANRSERSEPGYPDARQAPPSPYQGNPYPADERSSMPPASQPRELRERARSRPPERPMARPVAPGSDPYNPSSRGGDGEDRTAVFGASPYDELGREAQSPDGMSGGRRAQNRLRDSRAGRMLANTGALSLFGGAEDEELDSRTARARGARAPGGRGGGAGLPPQGYHRYVNYPRWGRTGLKRWLPSWKLVTGIFAFFTIMAFGVVFWFYNSVAIPKQDPEMLAQTTTVYYADGKTEMGRLSVQNRQNVDLAQVPKEVQDAVVAAEDKTFWSNSGVNPTSIARALVATVKGGNQQGGSTISQQYVKNVYNQRELSYKRKLNEAVLAIKINQTLEKEEIFERYLNTIYWGRGAWGIQAASKAYFNKDVEKLTPTQGAFLAGIINAPEAADPRDEDPTRKERAERRWGVVADAMVENGTITADERAKMKFPNVIKEKTSTSTTGQTAYLMEMVKEEAEDAGIAEDDLTTGGYKITTTFNKRLVEAGDKAVKKWTKGAPKGLRVGMASVNPSTGGVLAIYGGTGIDKQLNQATKDRAQGASTFKPFTLIAALEDGVSLDSYYDGNSPRVIREGTKQIKNDSDTSYGWINLIKATASSVNTVYVDLNNRIGPEKTKDAAIAAGIPKNTPDLGSNLVNVLGTASVHPIDLATAYATFAAQGVHRPWHVINSITAVEGDRPVYDVPEKDTKGTRVFDKDAVSDLTYAMQAVVKEGSGKYAQVLNRPIAGKTGTSTASKSAWFAGFTPQVATVVGLHQVGKDGQSLVTLEGWGEFQSGIYGGSYPVRIWTDYMAAALEGKDVVDFPEPVHGGTVANASPTPEVSLEPSPSISPSVEPSERPTMPTQPTFTQQPTQAPTQQPTQSPEPTVSETPEPDFTFPGQGDDDDDNGFP</sequence>
<evidence type="ECO:0000256" key="3">
    <source>
        <dbReference type="ARBA" id="ARBA00022676"/>
    </source>
</evidence>
<feature type="compositionally biased region" description="Gly residues" evidence="9">
    <location>
        <begin position="303"/>
        <end position="312"/>
    </location>
</feature>